<name>A0A9D4AXJ4_9SAUR</name>
<comment type="caution">
    <text evidence="1">The sequence shown here is derived from an EMBL/GenBank/DDBJ whole genome shotgun (WGS) entry which is preliminary data.</text>
</comment>
<evidence type="ECO:0000313" key="1">
    <source>
        <dbReference type="EMBL" id="KAH1174253.1"/>
    </source>
</evidence>
<organism evidence="1 2">
    <name type="scientific">Mauremys mutica</name>
    <name type="common">yellowpond turtle</name>
    <dbReference type="NCBI Taxonomy" id="74926"/>
    <lineage>
        <taxon>Eukaryota</taxon>
        <taxon>Metazoa</taxon>
        <taxon>Chordata</taxon>
        <taxon>Craniata</taxon>
        <taxon>Vertebrata</taxon>
        <taxon>Euteleostomi</taxon>
        <taxon>Archelosauria</taxon>
        <taxon>Testudinata</taxon>
        <taxon>Testudines</taxon>
        <taxon>Cryptodira</taxon>
        <taxon>Durocryptodira</taxon>
        <taxon>Testudinoidea</taxon>
        <taxon>Geoemydidae</taxon>
        <taxon>Geoemydinae</taxon>
        <taxon>Mauremys</taxon>
    </lineage>
</organism>
<proteinExistence type="predicted"/>
<reference evidence="1" key="1">
    <citation type="submission" date="2021-09" db="EMBL/GenBank/DDBJ databases">
        <title>The genome of Mauremys mutica provides insights into the evolution of semi-aquatic lifestyle.</title>
        <authorList>
            <person name="Gong S."/>
            <person name="Gao Y."/>
        </authorList>
    </citation>
    <scope>NUCLEOTIDE SEQUENCE</scope>
    <source>
        <strain evidence="1">MM-2020</strain>
        <tissue evidence="1">Muscle</tissue>
    </source>
</reference>
<accession>A0A9D4AXJ4</accession>
<dbReference type="EMBL" id="JAHDVG010000480">
    <property type="protein sequence ID" value="KAH1174253.1"/>
    <property type="molecule type" value="Genomic_DNA"/>
</dbReference>
<evidence type="ECO:0000313" key="2">
    <source>
        <dbReference type="Proteomes" id="UP000827986"/>
    </source>
</evidence>
<dbReference type="AlphaFoldDB" id="A0A9D4AXJ4"/>
<protein>
    <submittedName>
        <fullName evidence="1">Uncharacterized protein</fullName>
    </submittedName>
</protein>
<dbReference type="Proteomes" id="UP000827986">
    <property type="component" value="Unassembled WGS sequence"/>
</dbReference>
<keyword evidence="2" id="KW-1185">Reference proteome</keyword>
<gene>
    <name evidence="1" type="ORF">KIL84_002397</name>
</gene>
<sequence length="123" mass="13834">MGPGGVRLVGVAPPLSQPMWQPGFGTGWHSWAPLASTIPPLFQTHASLGRADARWEVCANRAHLPTPKNNLHTDLTLAPLMLGARSQAVQLARDRDFDYKKMDLSRFIKEKKIIQQHDNHRHR</sequence>